<reference evidence="2" key="1">
    <citation type="journal article" date="2011" name="PLoS Genet.">
        <title>Azospirillum genomes reveal transition of bacteria from aquatic to terrestrial environments.</title>
        <authorList>
            <person name="Wisniewski-Dye F."/>
            <person name="Borziak K."/>
            <person name="Khalsa-Moyers G."/>
            <person name="Alexandre G."/>
            <person name="Sukharnikov L.O."/>
            <person name="Wuichet K."/>
            <person name="Hurst G.B."/>
            <person name="McDonald W.H."/>
            <person name="Robertson J.S."/>
            <person name="Barbe V."/>
            <person name="Calteau A."/>
            <person name="Rouy Z."/>
            <person name="Mangenot S."/>
            <person name="Prigent-Combaret C."/>
            <person name="Normand P."/>
            <person name="Boyer M."/>
            <person name="Siguier P."/>
            <person name="Dessaux Y."/>
            <person name="Elmerich C."/>
            <person name="Condemine G."/>
            <person name="Krishnen G."/>
            <person name="Kennedy I."/>
            <person name="Paterson A.H."/>
            <person name="Gonzalez V."/>
            <person name="Mavingui P."/>
            <person name="Zhulin I.B."/>
        </authorList>
    </citation>
    <scope>NUCLEOTIDE SEQUENCE [LARGE SCALE GENOMIC DNA]</scope>
    <source>
        <strain evidence="2">4B</strain>
    </source>
</reference>
<keyword evidence="2" id="KW-1185">Reference proteome</keyword>
<gene>
    <name evidence="1" type="ordered locus">AZOLI_p10005</name>
</gene>
<geneLocation type="plasmid" evidence="1 2">
    <name>AZO_p1</name>
</geneLocation>
<dbReference type="KEGG" id="ali:AZOLI_p10005"/>
<protein>
    <submittedName>
        <fullName evidence="1">Uncharacterized protein</fullName>
    </submittedName>
</protein>
<dbReference type="AntiFam" id="ANF00029">
    <property type="entry name" value="Antisense to 16S rRNA"/>
</dbReference>
<accession>G7ZB01</accession>
<evidence type="ECO:0000313" key="1">
    <source>
        <dbReference type="EMBL" id="CBS88335.1"/>
    </source>
</evidence>
<proteinExistence type="predicted"/>
<keyword evidence="1" id="KW-0614">Plasmid</keyword>
<dbReference type="EMBL" id="FQ311869">
    <property type="protein sequence ID" value="CBS88335.1"/>
    <property type="molecule type" value="Genomic_DNA"/>
</dbReference>
<dbReference type="HOGENOM" id="CLU_184472_1_0_5"/>
<dbReference type="AlphaFoldDB" id="G7ZB01"/>
<name>G7ZB01_AZOL4</name>
<dbReference type="Proteomes" id="UP000005667">
    <property type="component" value="Plasmid AZO_p1"/>
</dbReference>
<evidence type="ECO:0000313" key="2">
    <source>
        <dbReference type="Proteomes" id="UP000005667"/>
    </source>
</evidence>
<organism evidence="1 2">
    <name type="scientific">Azospirillum lipoferum (strain 4B)</name>
    <dbReference type="NCBI Taxonomy" id="862719"/>
    <lineage>
        <taxon>Bacteria</taxon>
        <taxon>Pseudomonadati</taxon>
        <taxon>Pseudomonadota</taxon>
        <taxon>Alphaproteobacteria</taxon>
        <taxon>Rhodospirillales</taxon>
        <taxon>Azospirillaceae</taxon>
        <taxon>Azospirillum</taxon>
    </lineage>
</organism>
<sequence>MRRRRQRCPLDLRCRTVEVGFLRKEVIQPQVPLRLPCYDFTPVADLTVAGCLLAVSAPSSGKANSHGVTGGVYKARERIHRGVLIRDY</sequence>